<reference evidence="1" key="1">
    <citation type="submission" date="2023-07" db="EMBL/GenBank/DDBJ databases">
        <title>draft genome sequence of fig (Ficus carica).</title>
        <authorList>
            <person name="Takahashi T."/>
            <person name="Nishimura K."/>
        </authorList>
    </citation>
    <scope>NUCLEOTIDE SEQUENCE</scope>
</reference>
<comment type="caution">
    <text evidence="1">The sequence shown here is derived from an EMBL/GenBank/DDBJ whole genome shotgun (WGS) entry which is preliminary data.</text>
</comment>
<name>A0AA87YVU5_FICCA</name>
<evidence type="ECO:0000313" key="2">
    <source>
        <dbReference type="Proteomes" id="UP001187192"/>
    </source>
</evidence>
<proteinExistence type="predicted"/>
<evidence type="ECO:0000313" key="1">
    <source>
        <dbReference type="EMBL" id="GMN19925.1"/>
    </source>
</evidence>
<sequence length="79" mass="8842">MSIIAIGRRLKRRVNEKILKSDSGPDVRLVVATLLKKEIDWARKSNLGVSSSFQSGSKKDKSKVRCRGDLSCQRAIRLS</sequence>
<accession>A0AA87YVU5</accession>
<gene>
    <name evidence="1" type="ORF">TIFTF001_049964</name>
</gene>
<dbReference type="EMBL" id="BTGU01007632">
    <property type="protein sequence ID" value="GMN19925.1"/>
    <property type="molecule type" value="Genomic_DNA"/>
</dbReference>
<keyword evidence="2" id="KW-1185">Reference proteome</keyword>
<dbReference type="AlphaFoldDB" id="A0AA87YVU5"/>
<organism evidence="1 2">
    <name type="scientific">Ficus carica</name>
    <name type="common">Common fig</name>
    <dbReference type="NCBI Taxonomy" id="3494"/>
    <lineage>
        <taxon>Eukaryota</taxon>
        <taxon>Viridiplantae</taxon>
        <taxon>Streptophyta</taxon>
        <taxon>Embryophyta</taxon>
        <taxon>Tracheophyta</taxon>
        <taxon>Spermatophyta</taxon>
        <taxon>Magnoliopsida</taxon>
        <taxon>eudicotyledons</taxon>
        <taxon>Gunneridae</taxon>
        <taxon>Pentapetalae</taxon>
        <taxon>rosids</taxon>
        <taxon>fabids</taxon>
        <taxon>Rosales</taxon>
        <taxon>Moraceae</taxon>
        <taxon>Ficeae</taxon>
        <taxon>Ficus</taxon>
    </lineage>
</organism>
<protein>
    <submittedName>
        <fullName evidence="1">Uncharacterized protein</fullName>
    </submittedName>
</protein>
<dbReference type="Proteomes" id="UP001187192">
    <property type="component" value="Unassembled WGS sequence"/>
</dbReference>